<organism evidence="2 3">
    <name type="scientific">Rubinisphaera brasiliensis (strain ATCC 49424 / DSM 5305 / JCM 21570 / IAM 15109 / NBRC 103401 / IFAM 1448)</name>
    <name type="common">Planctomyces brasiliensis</name>
    <dbReference type="NCBI Taxonomy" id="756272"/>
    <lineage>
        <taxon>Bacteria</taxon>
        <taxon>Pseudomonadati</taxon>
        <taxon>Planctomycetota</taxon>
        <taxon>Planctomycetia</taxon>
        <taxon>Planctomycetales</taxon>
        <taxon>Planctomycetaceae</taxon>
        <taxon>Rubinisphaera</taxon>
    </lineage>
</organism>
<name>F0SHP2_RUBBR</name>
<feature type="domain" description="Putative restriction endonuclease" evidence="1">
    <location>
        <begin position="26"/>
        <end position="190"/>
    </location>
</feature>
<dbReference type="RefSeq" id="WP_013627220.1">
    <property type="nucleotide sequence ID" value="NC_015174.1"/>
</dbReference>
<dbReference type="AlphaFoldDB" id="F0SHP2"/>
<sequence length="204" mass="23606">MSIAHVTPTVSHDVPWEWNGRQMSAAEFDSLSGLPAGYRYELINGVLIVSPFPGIGERDANGELEFLLRDYQRRHPKGTSLQLTVAEQDLRFGSTRRRCDRAIWCGGTNTPDPIHDLPQIVIEIVSQRQRDRQRDYEIKRDEYLRAGIREYWVIDRFERQLSVSAASQTRTYSSNDSYQTELLPGFELNLAELFKLTDRWTAKE</sequence>
<dbReference type="OrthoDB" id="280487at2"/>
<gene>
    <name evidence="2" type="ordered locus">Plabr_0857</name>
</gene>
<dbReference type="Proteomes" id="UP000006860">
    <property type="component" value="Chromosome"/>
</dbReference>
<reference evidence="3" key="1">
    <citation type="submission" date="2011-02" db="EMBL/GenBank/DDBJ databases">
        <title>The complete genome of Planctomyces brasiliensis DSM 5305.</title>
        <authorList>
            <person name="Lucas S."/>
            <person name="Copeland A."/>
            <person name="Lapidus A."/>
            <person name="Bruce D."/>
            <person name="Goodwin L."/>
            <person name="Pitluck S."/>
            <person name="Kyrpides N."/>
            <person name="Mavromatis K."/>
            <person name="Pagani I."/>
            <person name="Ivanova N."/>
            <person name="Ovchinnikova G."/>
            <person name="Lu M."/>
            <person name="Detter J.C."/>
            <person name="Han C."/>
            <person name="Land M."/>
            <person name="Hauser L."/>
            <person name="Markowitz V."/>
            <person name="Cheng J.-F."/>
            <person name="Hugenholtz P."/>
            <person name="Woyke T."/>
            <person name="Wu D."/>
            <person name="Tindall B."/>
            <person name="Pomrenke H.G."/>
            <person name="Brambilla E."/>
            <person name="Klenk H.-P."/>
            <person name="Eisen J.A."/>
        </authorList>
    </citation>
    <scope>NUCLEOTIDE SEQUENCE [LARGE SCALE GENOMIC DNA]</scope>
    <source>
        <strain evidence="3">ATCC 49424 / DSM 5305 / JCM 21570 / NBRC 103401 / IFAM 1448</strain>
    </source>
</reference>
<dbReference type="Gene3D" id="3.90.1570.10">
    <property type="entry name" value="tt1808, chain A"/>
    <property type="match status" value="1"/>
</dbReference>
<dbReference type="PANTHER" id="PTHR34107:SF4">
    <property type="entry name" value="SLL1222 PROTEIN"/>
    <property type="match status" value="1"/>
</dbReference>
<accession>F0SHP2</accession>
<dbReference type="eggNOG" id="COG4636">
    <property type="taxonomic scope" value="Bacteria"/>
</dbReference>
<dbReference type="HOGENOM" id="CLU_1342410_0_0_0"/>
<dbReference type="SUPFAM" id="SSF52980">
    <property type="entry name" value="Restriction endonuclease-like"/>
    <property type="match status" value="1"/>
</dbReference>
<evidence type="ECO:0000313" key="2">
    <source>
        <dbReference type="EMBL" id="ADY58480.1"/>
    </source>
</evidence>
<dbReference type="InterPro" id="IPR008538">
    <property type="entry name" value="Uma2"/>
</dbReference>
<dbReference type="CDD" id="cd06260">
    <property type="entry name" value="DUF820-like"/>
    <property type="match status" value="1"/>
</dbReference>
<dbReference type="KEGG" id="pbs:Plabr_0857"/>
<proteinExistence type="predicted"/>
<dbReference type="PANTHER" id="PTHR34107">
    <property type="entry name" value="SLL0198 PROTEIN-RELATED"/>
    <property type="match status" value="1"/>
</dbReference>
<keyword evidence="3" id="KW-1185">Reference proteome</keyword>
<dbReference type="InterPro" id="IPR011335">
    <property type="entry name" value="Restrct_endonuc-II-like"/>
</dbReference>
<evidence type="ECO:0000313" key="3">
    <source>
        <dbReference type="Proteomes" id="UP000006860"/>
    </source>
</evidence>
<protein>
    <recommendedName>
        <fullName evidence="1">Putative restriction endonuclease domain-containing protein</fullName>
    </recommendedName>
</protein>
<dbReference type="STRING" id="756272.Plabr_0857"/>
<dbReference type="Pfam" id="PF05685">
    <property type="entry name" value="Uma2"/>
    <property type="match status" value="1"/>
</dbReference>
<dbReference type="EMBL" id="CP002546">
    <property type="protein sequence ID" value="ADY58480.1"/>
    <property type="molecule type" value="Genomic_DNA"/>
</dbReference>
<dbReference type="InterPro" id="IPR012296">
    <property type="entry name" value="Nuclease_put_TT1808"/>
</dbReference>
<evidence type="ECO:0000259" key="1">
    <source>
        <dbReference type="Pfam" id="PF05685"/>
    </source>
</evidence>